<keyword evidence="4" id="KW-1185">Reference proteome</keyword>
<dbReference type="STRING" id="568768.GCA_000406125_00144"/>
<dbReference type="PANTHER" id="PTHR35191:SF1">
    <property type="entry name" value="PROPHAGE SIDE TAIL FIBER PROTEIN HOMOLOG STFQ-RELATED"/>
    <property type="match status" value="1"/>
</dbReference>
<dbReference type="InterPro" id="IPR022225">
    <property type="entry name" value="Phage_tail_fibre_N"/>
</dbReference>
<dbReference type="InterPro" id="IPR054075">
    <property type="entry name" value="Gp53-like_C"/>
</dbReference>
<reference evidence="3 4" key="1">
    <citation type="journal article" date="2019" name="Environ. Microbiol.">
        <title>The phytopathogenic nature of Dickeya aquatica 174/2 and the dynamic early evolution of Dickeya pathogenicity.</title>
        <authorList>
            <person name="Duprey A."/>
            <person name="Taib N."/>
            <person name="Leonard S."/>
            <person name="Garin T."/>
            <person name="Flandrois J.P."/>
            <person name="Nasser W."/>
            <person name="Brochier-Armanet C."/>
            <person name="Reverchon S."/>
        </authorList>
    </citation>
    <scope>NUCLEOTIDE SEQUENCE [LARGE SCALE GENOMIC DNA]</scope>
    <source>
        <strain evidence="3 4">NCPPB 569</strain>
    </source>
</reference>
<evidence type="ECO:0000259" key="1">
    <source>
        <dbReference type="Pfam" id="PF12571"/>
    </source>
</evidence>
<evidence type="ECO:0000259" key="2">
    <source>
        <dbReference type="Pfam" id="PF21882"/>
    </source>
</evidence>
<organism evidence="3 4">
    <name type="scientific">Dickeya poaceiphila</name>
    <dbReference type="NCBI Taxonomy" id="568768"/>
    <lineage>
        <taxon>Bacteria</taxon>
        <taxon>Pseudomonadati</taxon>
        <taxon>Pseudomonadota</taxon>
        <taxon>Gammaproteobacteria</taxon>
        <taxon>Enterobacterales</taxon>
        <taxon>Pectobacteriaceae</taxon>
        <taxon>Dickeya</taxon>
    </lineage>
</organism>
<sequence length="392" mass="40920">MAAKYMALLTQVGTAKLANATALGKMLNITHMGVGDGGGNPTTPNSTQTALINEKRRAVLNTLHVDPTNPNQIIAEQVIPENEGGFWLREIGLYDADGELVAVANCPDTYKPQLQEGSGRVQTVRMILVVSHAQAVSLSIDPAVVLATRKFVDDKAIEVQAYADDLMAKHLAASNPHPQYAPLVSPSLTGVPTAPTAVAGTRNSQLATTAFVKGAIEALVASSPEVLDTLNELAAALGNDPNFATTITNALAGKQPLDNTLTALSGKSVAALLEYLGLGTAAKKNVGTGAGQLPDMHSFSIGSNNAFRLPTGHIVQFDYGVLSDIGGFTKSYPIPFPTTAIVLIGIVYNTLGVRWVATPNIFDRTAANINFVDSATGNALTGITVGYLAIGY</sequence>
<protein>
    <submittedName>
        <fullName evidence="3">Phage tail protein</fullName>
    </submittedName>
</protein>
<dbReference type="KEGG" id="dic:Dpoa569_0000165"/>
<feature type="domain" description="Phage tail fibre protein N-terminal" evidence="1">
    <location>
        <begin position="1"/>
        <end position="150"/>
    </location>
</feature>
<dbReference type="OrthoDB" id="9810174at2"/>
<evidence type="ECO:0000313" key="3">
    <source>
        <dbReference type="EMBL" id="QDX28529.1"/>
    </source>
</evidence>
<dbReference type="AlphaFoldDB" id="A0A5B8HDY3"/>
<proteinExistence type="predicted"/>
<evidence type="ECO:0000313" key="4">
    <source>
        <dbReference type="Proteomes" id="UP000320591"/>
    </source>
</evidence>
<dbReference type="Proteomes" id="UP000320591">
    <property type="component" value="Chromosome"/>
</dbReference>
<feature type="domain" description="Putative tail fiber protein gp53-like C-terminal" evidence="2">
    <location>
        <begin position="308"/>
        <end position="392"/>
    </location>
</feature>
<name>A0A5B8HDY3_9GAMM</name>
<dbReference type="Pfam" id="PF12571">
    <property type="entry name" value="Phage_tail_fib"/>
    <property type="match status" value="1"/>
</dbReference>
<dbReference type="Gene3D" id="2.60.40.3940">
    <property type="match status" value="1"/>
</dbReference>
<accession>A0A5B8HDY3</accession>
<dbReference type="EMBL" id="CP042220">
    <property type="protein sequence ID" value="QDX28529.1"/>
    <property type="molecule type" value="Genomic_DNA"/>
</dbReference>
<gene>
    <name evidence="3" type="ORF">Dpoa569_0000165</name>
</gene>
<dbReference type="PANTHER" id="PTHR35191">
    <property type="entry name" value="PROPHAGE SIDE TAIL FIBER PROTEIN HOMOLOG STFQ-RELATED"/>
    <property type="match status" value="1"/>
</dbReference>
<dbReference type="Pfam" id="PF21882">
    <property type="entry name" value="Gp53-like_C"/>
    <property type="match status" value="1"/>
</dbReference>
<dbReference type="RefSeq" id="WP_042867736.1">
    <property type="nucleotide sequence ID" value="NZ_CM001975.1"/>
</dbReference>
<dbReference type="InterPro" id="IPR051934">
    <property type="entry name" value="Phage_Tail_Fiber_Structural"/>
</dbReference>